<dbReference type="PANTHER" id="PTHR12225:SF0">
    <property type="entry name" value="PROTEASOMAL UBIQUITIN RECEPTOR ADRM1"/>
    <property type="match status" value="1"/>
</dbReference>
<dbReference type="GO" id="GO:0070628">
    <property type="term" value="F:proteasome binding"/>
    <property type="evidence" value="ECO:0007669"/>
    <property type="project" value="TreeGrafter"/>
</dbReference>
<feature type="compositionally biased region" description="Gly residues" evidence="6">
    <location>
        <begin position="293"/>
        <end position="304"/>
    </location>
</feature>
<dbReference type="Gene3D" id="1.10.2020.20">
    <property type="match status" value="1"/>
</dbReference>
<keyword evidence="3" id="KW-0963">Cytoplasm</keyword>
<protein>
    <recommendedName>
        <fullName evidence="7">Pru domain-containing protein</fullName>
    </recommendedName>
</protein>
<dbReference type="AlphaFoldDB" id="A0A9P9WEF0"/>
<accession>A0A9P9WEF0</accession>
<feature type="compositionally biased region" description="Basic and acidic residues" evidence="6">
    <location>
        <begin position="281"/>
        <end position="290"/>
    </location>
</feature>
<proteinExistence type="predicted"/>
<dbReference type="Gene3D" id="2.30.29.70">
    <property type="entry name" value="Proteasomal ubiquitin receptor Rpn13/ADRM1"/>
    <property type="match status" value="1"/>
</dbReference>
<feature type="region of interest" description="Disordered" evidence="6">
    <location>
        <begin position="63"/>
        <end position="88"/>
    </location>
</feature>
<feature type="domain" description="Pru" evidence="7">
    <location>
        <begin position="115"/>
        <end position="251"/>
    </location>
</feature>
<dbReference type="InterPro" id="IPR044868">
    <property type="entry name" value="Rpn13/ADRM1_Pru"/>
</dbReference>
<keyword evidence="9" id="KW-1185">Reference proteome</keyword>
<dbReference type="InterPro" id="IPR006773">
    <property type="entry name" value="Rpn13/ADRM1"/>
</dbReference>
<evidence type="ECO:0000256" key="4">
    <source>
        <dbReference type="ARBA" id="ARBA00022942"/>
    </source>
</evidence>
<keyword evidence="4" id="KW-0647">Proteasome</keyword>
<dbReference type="GO" id="GO:0005634">
    <property type="term" value="C:nucleus"/>
    <property type="evidence" value="ECO:0007669"/>
    <property type="project" value="UniProtKB-SubCell"/>
</dbReference>
<dbReference type="InterPro" id="IPR038633">
    <property type="entry name" value="Rpn13/ADRM1_Pru_sf"/>
</dbReference>
<evidence type="ECO:0000256" key="5">
    <source>
        <dbReference type="ARBA" id="ARBA00023242"/>
    </source>
</evidence>
<evidence type="ECO:0000256" key="1">
    <source>
        <dbReference type="ARBA" id="ARBA00004123"/>
    </source>
</evidence>
<dbReference type="PROSITE" id="PS51917">
    <property type="entry name" value="PRU"/>
    <property type="match status" value="1"/>
</dbReference>
<evidence type="ECO:0000256" key="3">
    <source>
        <dbReference type="ARBA" id="ARBA00022490"/>
    </source>
</evidence>
<dbReference type="Pfam" id="PF04683">
    <property type="entry name" value="Rpn13_ADRM1_Pru"/>
    <property type="match status" value="1"/>
</dbReference>
<dbReference type="EMBL" id="JAFIMR010000034">
    <property type="protein sequence ID" value="KAI1859481.1"/>
    <property type="molecule type" value="Genomic_DNA"/>
</dbReference>
<feature type="region of interest" description="Disordered" evidence="6">
    <location>
        <begin position="257"/>
        <end position="325"/>
    </location>
</feature>
<evidence type="ECO:0000313" key="8">
    <source>
        <dbReference type="EMBL" id="KAI1859481.1"/>
    </source>
</evidence>
<evidence type="ECO:0000313" key="9">
    <source>
        <dbReference type="Proteomes" id="UP000829685"/>
    </source>
</evidence>
<dbReference type="GO" id="GO:0061133">
    <property type="term" value="F:endopeptidase activator activity"/>
    <property type="evidence" value="ECO:0007669"/>
    <property type="project" value="TreeGrafter"/>
</dbReference>
<sequence length="502" mass="53768">MSPGPRQGKRGPSSSSFQALWCFVPSGSRWRRLEPAGVQRKAAPAQPNHLPIPQLPIAPLQLTTTDYNPQSPERKQSDGPKEHSARTPGDYVSRQLLVHHHVLIPEAPTPDLANMSISPIITFKAGICEVDSSSRPYKVTAKPEPGYVYLYSEDDLVHFCWRERSAPLDAPELDLTMVPTDGHFLPYESSKQSRASAKTNGRVFVLKFMSSSQRYMFWMQSKPQGRNGDPAWFSPRDLKIGQLVHALLQGEEVDVQEELSAVVNTDDDTRRDDDDETMEDVEGHGDHNDPHSGGAGGAGPGATGGDVREEGEGAREGGADGARAAAGGNVDAATAVRNFLDSLKGGAGGAGGASQGEGKLYPMLSDLLTPPVTVPMARDASEEQIDELLSFLPPSVLILSQQADSVDASTEPTPDAIEAARQAMSLGQKKALLEKVLRSPQFHQSTSSLTMALRDGGLPSIAEALSIKVENNGYMKGSSMPLGGGDAVEAFVEGVKKTVEKK</sequence>
<evidence type="ECO:0000256" key="6">
    <source>
        <dbReference type="SAM" id="MobiDB-lite"/>
    </source>
</evidence>
<dbReference type="GO" id="GO:0008541">
    <property type="term" value="C:proteasome regulatory particle, lid subcomplex"/>
    <property type="evidence" value="ECO:0007669"/>
    <property type="project" value="TreeGrafter"/>
</dbReference>
<gene>
    <name evidence="8" type="ORF">JX265_010484</name>
</gene>
<dbReference type="InterPro" id="IPR038108">
    <property type="entry name" value="RPN13_DEUBAD_sf"/>
</dbReference>
<name>A0A9P9WEF0_9PEZI</name>
<organism evidence="8 9">
    <name type="scientific">Neoarthrinium moseri</name>
    <dbReference type="NCBI Taxonomy" id="1658444"/>
    <lineage>
        <taxon>Eukaryota</taxon>
        <taxon>Fungi</taxon>
        <taxon>Dikarya</taxon>
        <taxon>Ascomycota</taxon>
        <taxon>Pezizomycotina</taxon>
        <taxon>Sordariomycetes</taxon>
        <taxon>Xylariomycetidae</taxon>
        <taxon>Amphisphaeriales</taxon>
        <taxon>Apiosporaceae</taxon>
        <taxon>Neoarthrinium</taxon>
    </lineage>
</organism>
<reference evidence="8" key="1">
    <citation type="submission" date="2021-03" db="EMBL/GenBank/DDBJ databases">
        <title>Revisited historic fungal species revealed as producer of novel bioactive compounds through whole genome sequencing and comparative genomics.</title>
        <authorList>
            <person name="Vignolle G.A."/>
            <person name="Hochenegger N."/>
            <person name="Mach R.L."/>
            <person name="Mach-Aigner A.R."/>
            <person name="Javad Rahimi M."/>
            <person name="Salim K.A."/>
            <person name="Chan C.M."/>
            <person name="Lim L.B.L."/>
            <person name="Cai F."/>
            <person name="Druzhinina I.S."/>
            <person name="U'Ren J.M."/>
            <person name="Derntl C."/>
        </authorList>
    </citation>
    <scope>NUCLEOTIDE SEQUENCE</scope>
    <source>
        <strain evidence="8">TUCIM 5799</strain>
    </source>
</reference>
<comment type="caution">
    <text evidence="8">The sequence shown here is derived from an EMBL/GenBank/DDBJ whole genome shotgun (WGS) entry which is preliminary data.</text>
</comment>
<dbReference type="PANTHER" id="PTHR12225">
    <property type="entry name" value="ADHESION REGULATING MOLECULE 1 110 KDA CELL MEMBRANE GLYCOPROTEIN"/>
    <property type="match status" value="1"/>
</dbReference>
<evidence type="ECO:0000256" key="2">
    <source>
        <dbReference type="ARBA" id="ARBA00004496"/>
    </source>
</evidence>
<dbReference type="Proteomes" id="UP000829685">
    <property type="component" value="Unassembled WGS sequence"/>
</dbReference>
<feature type="compositionally biased region" description="Basic and acidic residues" evidence="6">
    <location>
        <begin position="306"/>
        <end position="318"/>
    </location>
</feature>
<evidence type="ECO:0000259" key="7">
    <source>
        <dbReference type="PROSITE" id="PS51917"/>
    </source>
</evidence>
<feature type="compositionally biased region" description="Basic and acidic residues" evidence="6">
    <location>
        <begin position="72"/>
        <end position="85"/>
    </location>
</feature>
<dbReference type="GO" id="GO:0005737">
    <property type="term" value="C:cytoplasm"/>
    <property type="evidence" value="ECO:0007669"/>
    <property type="project" value="UniProtKB-SubCell"/>
</dbReference>
<comment type="subcellular location">
    <subcellularLocation>
        <location evidence="2">Cytoplasm</location>
    </subcellularLocation>
    <subcellularLocation>
        <location evidence="1">Nucleus</location>
    </subcellularLocation>
</comment>
<keyword evidence="5" id="KW-0539">Nucleus</keyword>